<name>A0ABT0CCN2_THEVL</name>
<dbReference type="PANTHER" id="PTHR31585">
    <property type="entry name" value="FOLATE-BIOPTERIN TRANSPORTER 1, CHLOROPLASTIC"/>
    <property type="match status" value="1"/>
</dbReference>
<sequence length="476" mass="51171">MIPLLLQRLRRLTLSRLQGIHWTPELFGILLVYFVQGAVGLARLATSFYLKDSLGLSPAQVAALTGIAVIPWTLKPLYGLLSDAVPIVGYRRKPYLVLSGLLGCGAWLGMALWAPTAGWATLWMVLGSLAVAVGDVIVDSLVVERVRESDWAGTGTLQSLTWGATALGSLLTAYLGGALLAHYPPQLVFAATAFLPLLIAFSAGVIQDHPVALSQGWDPLQQQVGEVWRAVRQPSIFLPVLFVFVWQATPSSDVAFFYFVTNDLGFGPEFLGQVRLVTSVASLIGVGIFQVYLRRIPLRPLFGWMTVISAGLGLTSLILVNHWNRGWGIDDHWFSLGDSLVLTVAGQIAFMPVLVLAARLCPAGIEATLFALLMSAFNLAGFLSQELGSLLMHALGVTETDFSALGLLLMLTNLSTLLPLPFLVWLPEGIPAGGADLEAEAHTSLESLLRNVRTEEAEVALAVEAVSLGETDPTHS</sequence>
<feature type="transmembrane region" description="Helical" evidence="7">
    <location>
        <begin position="340"/>
        <end position="360"/>
    </location>
</feature>
<evidence type="ECO:0000256" key="4">
    <source>
        <dbReference type="ARBA" id="ARBA00022692"/>
    </source>
</evidence>
<comment type="caution">
    <text evidence="8">The sequence shown here is derived from an EMBL/GenBank/DDBJ whole genome shotgun (WGS) entry which is preliminary data.</text>
</comment>
<dbReference type="EMBL" id="JAFIRA010000020">
    <property type="protein sequence ID" value="MCJ2543085.1"/>
    <property type="molecule type" value="Genomic_DNA"/>
</dbReference>
<evidence type="ECO:0000256" key="2">
    <source>
        <dbReference type="ARBA" id="ARBA00007015"/>
    </source>
</evidence>
<feature type="transmembrane region" description="Helical" evidence="7">
    <location>
        <begin position="236"/>
        <end position="258"/>
    </location>
</feature>
<protein>
    <submittedName>
        <fullName evidence="8">Folate/biopterin family MFS transporter</fullName>
    </submittedName>
</protein>
<dbReference type="Proteomes" id="UP000830835">
    <property type="component" value="Unassembled WGS sequence"/>
</dbReference>
<gene>
    <name evidence="8" type="ORF">JX360_09230</name>
</gene>
<organism evidence="8 9">
    <name type="scientific">Thermostichus vulcanus str. 'Rupite'</name>
    <dbReference type="NCBI Taxonomy" id="2813851"/>
    <lineage>
        <taxon>Bacteria</taxon>
        <taxon>Bacillati</taxon>
        <taxon>Cyanobacteriota</taxon>
        <taxon>Cyanophyceae</taxon>
        <taxon>Thermostichales</taxon>
        <taxon>Thermostichaceae</taxon>
        <taxon>Thermostichus</taxon>
    </lineage>
</organism>
<keyword evidence="5 7" id="KW-1133">Transmembrane helix</keyword>
<evidence type="ECO:0000256" key="3">
    <source>
        <dbReference type="ARBA" id="ARBA00022448"/>
    </source>
</evidence>
<comment type="similarity">
    <text evidence="2">Belongs to the major facilitator superfamily. Folate-biopterin transporter (TC 2.A.71) family.</text>
</comment>
<dbReference type="NCBIfam" id="TIGR00788">
    <property type="entry name" value="fbt"/>
    <property type="match status" value="1"/>
</dbReference>
<evidence type="ECO:0000256" key="6">
    <source>
        <dbReference type="ARBA" id="ARBA00023136"/>
    </source>
</evidence>
<keyword evidence="3" id="KW-0813">Transport</keyword>
<keyword evidence="4 7" id="KW-0812">Transmembrane</keyword>
<dbReference type="RefSeq" id="WP_244350362.1">
    <property type="nucleotide sequence ID" value="NZ_JAFIRA010000020.1"/>
</dbReference>
<proteinExistence type="inferred from homology"/>
<feature type="transmembrane region" description="Helical" evidence="7">
    <location>
        <begin position="404"/>
        <end position="426"/>
    </location>
</feature>
<feature type="transmembrane region" description="Helical" evidence="7">
    <location>
        <begin position="120"/>
        <end position="138"/>
    </location>
</feature>
<keyword evidence="9" id="KW-1185">Reference proteome</keyword>
<evidence type="ECO:0000256" key="7">
    <source>
        <dbReference type="SAM" id="Phobius"/>
    </source>
</evidence>
<dbReference type="SUPFAM" id="SSF103473">
    <property type="entry name" value="MFS general substrate transporter"/>
    <property type="match status" value="1"/>
</dbReference>
<dbReference type="InterPro" id="IPR036259">
    <property type="entry name" value="MFS_trans_sf"/>
</dbReference>
<keyword evidence="6 7" id="KW-0472">Membrane</keyword>
<feature type="transmembrane region" description="Helical" evidence="7">
    <location>
        <begin position="20"/>
        <end position="42"/>
    </location>
</feature>
<reference evidence="8" key="1">
    <citation type="submission" date="2021-02" db="EMBL/GenBank/DDBJ databases">
        <title>The CRISPR/cas machinery reduction and long-range gene transfer in the hot spring cyanobacterium Synechococcus.</title>
        <authorList>
            <person name="Dvorak P."/>
            <person name="Jahodarova E."/>
            <person name="Hasler P."/>
            <person name="Poulickova A."/>
        </authorList>
    </citation>
    <scope>NUCLEOTIDE SEQUENCE</scope>
    <source>
        <strain evidence="8">Rupite</strain>
    </source>
</reference>
<evidence type="ECO:0000313" key="8">
    <source>
        <dbReference type="EMBL" id="MCJ2543085.1"/>
    </source>
</evidence>
<feature type="transmembrane region" description="Helical" evidence="7">
    <location>
        <begin position="270"/>
        <end position="289"/>
    </location>
</feature>
<feature type="transmembrane region" description="Helical" evidence="7">
    <location>
        <begin position="367"/>
        <end position="384"/>
    </location>
</feature>
<evidence type="ECO:0000256" key="1">
    <source>
        <dbReference type="ARBA" id="ARBA00004141"/>
    </source>
</evidence>
<dbReference type="Pfam" id="PF03092">
    <property type="entry name" value="BT1"/>
    <property type="match status" value="1"/>
</dbReference>
<feature type="transmembrane region" description="Helical" evidence="7">
    <location>
        <begin position="187"/>
        <end position="206"/>
    </location>
</feature>
<dbReference type="CDD" id="cd17484">
    <property type="entry name" value="MFS_FBT"/>
    <property type="match status" value="1"/>
</dbReference>
<dbReference type="InterPro" id="IPR039309">
    <property type="entry name" value="BT1"/>
</dbReference>
<evidence type="ECO:0000313" key="9">
    <source>
        <dbReference type="Proteomes" id="UP000830835"/>
    </source>
</evidence>
<feature type="transmembrane region" description="Helical" evidence="7">
    <location>
        <begin position="301"/>
        <end position="320"/>
    </location>
</feature>
<feature type="transmembrane region" description="Helical" evidence="7">
    <location>
        <begin position="54"/>
        <end position="74"/>
    </location>
</feature>
<dbReference type="PANTHER" id="PTHR31585:SF0">
    <property type="entry name" value="FOLATE-BIOPTERIN TRANSPORTER 1, CHLOROPLASTIC"/>
    <property type="match status" value="1"/>
</dbReference>
<feature type="transmembrane region" description="Helical" evidence="7">
    <location>
        <begin position="159"/>
        <end position="181"/>
    </location>
</feature>
<evidence type="ECO:0000256" key="5">
    <source>
        <dbReference type="ARBA" id="ARBA00022989"/>
    </source>
</evidence>
<comment type="subcellular location">
    <subcellularLocation>
        <location evidence="1">Membrane</location>
        <topology evidence="1">Multi-pass membrane protein</topology>
    </subcellularLocation>
</comment>
<dbReference type="Gene3D" id="1.20.1250.20">
    <property type="entry name" value="MFS general substrate transporter like domains"/>
    <property type="match status" value="2"/>
</dbReference>
<feature type="transmembrane region" description="Helical" evidence="7">
    <location>
        <begin position="95"/>
        <end position="114"/>
    </location>
</feature>
<dbReference type="InterPro" id="IPR004324">
    <property type="entry name" value="FBT"/>
</dbReference>
<accession>A0ABT0CCN2</accession>